<organism evidence="1 2">
    <name type="scientific">Sipha flava</name>
    <name type="common">yellow sugarcane aphid</name>
    <dbReference type="NCBI Taxonomy" id="143950"/>
    <lineage>
        <taxon>Eukaryota</taxon>
        <taxon>Metazoa</taxon>
        <taxon>Ecdysozoa</taxon>
        <taxon>Arthropoda</taxon>
        <taxon>Hexapoda</taxon>
        <taxon>Insecta</taxon>
        <taxon>Pterygota</taxon>
        <taxon>Neoptera</taxon>
        <taxon>Paraneoptera</taxon>
        <taxon>Hemiptera</taxon>
        <taxon>Sternorrhyncha</taxon>
        <taxon>Aphidomorpha</taxon>
        <taxon>Aphidoidea</taxon>
        <taxon>Aphididae</taxon>
        <taxon>Sipha</taxon>
    </lineage>
</organism>
<dbReference type="OrthoDB" id="6606575at2759"/>
<protein>
    <submittedName>
        <fullName evidence="2">Uncharacterized protein LOC112687364</fullName>
    </submittedName>
</protein>
<proteinExistence type="predicted"/>
<evidence type="ECO:0000313" key="2">
    <source>
        <dbReference type="RefSeq" id="XP_025415797.1"/>
    </source>
</evidence>
<keyword evidence="1" id="KW-1185">Reference proteome</keyword>
<sequence>MYFGLTPNDVRKLAFQYAVKLNLKILPYQTENNCASIDWFSNFFKRNPTLSIRKLKATSLSRAMNFNPVNVKLFMDKYESVLTKYKFEARQVYSIDETGITTVQNLGKIVAQRGKQQVGAITSAERGTLVTMCLAVNAVGNFIPLMFIFPRVNYKDHFIRGRSPSCVGTSNKSGWMQGSEFLNFIEHFTNHVRPTIKKKKS</sequence>
<name>A0A8B8FYC9_9HEMI</name>
<gene>
    <name evidence="2" type="primary">LOC112687364</name>
</gene>
<dbReference type="AlphaFoldDB" id="A0A8B8FYC9"/>
<dbReference type="GeneID" id="112687364"/>
<accession>A0A8B8FYC9</accession>
<dbReference type="RefSeq" id="XP_025415797.1">
    <property type="nucleotide sequence ID" value="XM_025560012.1"/>
</dbReference>
<evidence type="ECO:0000313" key="1">
    <source>
        <dbReference type="Proteomes" id="UP000694846"/>
    </source>
</evidence>
<dbReference type="Proteomes" id="UP000694846">
    <property type="component" value="Unplaced"/>
</dbReference>
<reference evidence="2" key="1">
    <citation type="submission" date="2025-08" db="UniProtKB">
        <authorList>
            <consortium name="RefSeq"/>
        </authorList>
    </citation>
    <scope>IDENTIFICATION</scope>
    <source>
        <tissue evidence="2">Whole body</tissue>
    </source>
</reference>